<name>A0A2K3E747_CHLRE</name>
<dbReference type="EMBL" id="CM008962">
    <property type="protein sequence ID" value="PNW88619.1"/>
    <property type="molecule type" value="Genomic_DNA"/>
</dbReference>
<dbReference type="SUPFAM" id="SSF47473">
    <property type="entry name" value="EF-hand"/>
    <property type="match status" value="1"/>
</dbReference>
<evidence type="ECO:0000259" key="2">
    <source>
        <dbReference type="PROSITE" id="PS50222"/>
    </source>
</evidence>
<dbReference type="ExpressionAtlas" id="A0A2K3E747">
    <property type="expression patterns" value="baseline and differential"/>
</dbReference>
<dbReference type="RefSeq" id="XP_042928655.1">
    <property type="nucleotide sequence ID" value="XM_043058739.1"/>
</dbReference>
<feature type="compositionally biased region" description="Low complexity" evidence="1">
    <location>
        <begin position="214"/>
        <end position="243"/>
    </location>
</feature>
<evidence type="ECO:0000313" key="4">
    <source>
        <dbReference type="Proteomes" id="UP000006906"/>
    </source>
</evidence>
<feature type="domain" description="EF-hand" evidence="2">
    <location>
        <begin position="259"/>
        <end position="294"/>
    </location>
</feature>
<dbReference type="GeneID" id="66052101"/>
<reference evidence="3 4" key="1">
    <citation type="journal article" date="2007" name="Science">
        <title>The Chlamydomonas genome reveals the evolution of key animal and plant functions.</title>
        <authorList>
            <person name="Merchant S.S."/>
            <person name="Prochnik S.E."/>
            <person name="Vallon O."/>
            <person name="Harris E.H."/>
            <person name="Karpowicz S.J."/>
            <person name="Witman G.B."/>
            <person name="Terry A."/>
            <person name="Salamov A."/>
            <person name="Fritz-Laylin L.K."/>
            <person name="Marechal-Drouard L."/>
            <person name="Marshall W.F."/>
            <person name="Qu L.H."/>
            <person name="Nelson D.R."/>
            <person name="Sanderfoot A.A."/>
            <person name="Spalding M.H."/>
            <person name="Kapitonov V.V."/>
            <person name="Ren Q."/>
            <person name="Ferris P."/>
            <person name="Lindquist E."/>
            <person name="Shapiro H."/>
            <person name="Lucas S.M."/>
            <person name="Grimwood J."/>
            <person name="Schmutz J."/>
            <person name="Cardol P."/>
            <person name="Cerutti H."/>
            <person name="Chanfreau G."/>
            <person name="Chen C.L."/>
            <person name="Cognat V."/>
            <person name="Croft M.T."/>
            <person name="Dent R."/>
            <person name="Dutcher S."/>
            <person name="Fernandez E."/>
            <person name="Fukuzawa H."/>
            <person name="Gonzalez-Ballester D."/>
            <person name="Gonzalez-Halphen D."/>
            <person name="Hallmann A."/>
            <person name="Hanikenne M."/>
            <person name="Hippler M."/>
            <person name="Inwood W."/>
            <person name="Jabbari K."/>
            <person name="Kalanon M."/>
            <person name="Kuras R."/>
            <person name="Lefebvre P.A."/>
            <person name="Lemaire S.D."/>
            <person name="Lobanov A.V."/>
            <person name="Lohr M."/>
            <person name="Manuell A."/>
            <person name="Meier I."/>
            <person name="Mets L."/>
            <person name="Mittag M."/>
            <person name="Mittelmeier T."/>
            <person name="Moroney J.V."/>
            <person name="Moseley J."/>
            <person name="Napoli C."/>
            <person name="Nedelcu A.M."/>
            <person name="Niyogi K."/>
            <person name="Novoselov S.V."/>
            <person name="Paulsen I.T."/>
            <person name="Pazour G."/>
            <person name="Purton S."/>
            <person name="Ral J.P."/>
            <person name="Riano-Pachon D.M."/>
            <person name="Riekhof W."/>
            <person name="Rymarquis L."/>
            <person name="Schroda M."/>
            <person name="Stern D."/>
            <person name="Umen J."/>
            <person name="Willows R."/>
            <person name="Wilson N."/>
            <person name="Zimmer S.L."/>
            <person name="Allmer J."/>
            <person name="Balk J."/>
            <person name="Bisova K."/>
            <person name="Chen C.J."/>
            <person name="Elias M."/>
            <person name="Gendler K."/>
            <person name="Hauser C."/>
            <person name="Lamb M.R."/>
            <person name="Ledford H."/>
            <person name="Long J.C."/>
            <person name="Minagawa J."/>
            <person name="Page M.D."/>
            <person name="Pan J."/>
            <person name="Pootakham W."/>
            <person name="Roje S."/>
            <person name="Rose A."/>
            <person name="Stahlberg E."/>
            <person name="Terauchi A.M."/>
            <person name="Yang P."/>
            <person name="Ball S."/>
            <person name="Bowler C."/>
            <person name="Dieckmann C.L."/>
            <person name="Gladyshev V.N."/>
            <person name="Green P."/>
            <person name="Jorgensen R."/>
            <person name="Mayfield S."/>
            <person name="Mueller-Roeber B."/>
            <person name="Rajamani S."/>
            <person name="Sayre R.T."/>
            <person name="Brokstein P."/>
            <person name="Dubchak I."/>
            <person name="Goodstein D."/>
            <person name="Hornick L."/>
            <person name="Huang Y.W."/>
            <person name="Jhaveri J."/>
            <person name="Luo Y."/>
            <person name="Martinez D."/>
            <person name="Ngau W.C."/>
            <person name="Otillar B."/>
            <person name="Poliakov A."/>
            <person name="Porter A."/>
            <person name="Szajkowski L."/>
            <person name="Werner G."/>
            <person name="Zhou K."/>
            <person name="Grigoriev I.V."/>
            <person name="Rokhsar D.S."/>
            <person name="Grossman A.R."/>
        </authorList>
    </citation>
    <scope>NUCLEOTIDE SEQUENCE [LARGE SCALE GENOMIC DNA]</scope>
    <source>
        <strain evidence="4">CC-503</strain>
    </source>
</reference>
<feature type="region of interest" description="Disordered" evidence="1">
    <location>
        <begin position="1"/>
        <end position="35"/>
    </location>
</feature>
<protein>
    <recommendedName>
        <fullName evidence="2">EF-hand domain-containing protein</fullName>
    </recommendedName>
</protein>
<dbReference type="Proteomes" id="UP000006906">
    <property type="component" value="Chromosome 1"/>
</dbReference>
<dbReference type="InterPro" id="IPR002048">
    <property type="entry name" value="EF_hand_dom"/>
</dbReference>
<proteinExistence type="predicted"/>
<dbReference type="OrthoDB" id="544596at2759"/>
<dbReference type="GO" id="GO:0005509">
    <property type="term" value="F:calcium ion binding"/>
    <property type="evidence" value="ECO:0007669"/>
    <property type="project" value="InterPro"/>
</dbReference>
<gene>
    <name evidence="3" type="ORF">CHLRE_01g037300v5</name>
</gene>
<dbReference type="AlphaFoldDB" id="A0A2K3E747"/>
<evidence type="ECO:0000256" key="1">
    <source>
        <dbReference type="SAM" id="MobiDB-lite"/>
    </source>
</evidence>
<evidence type="ECO:0000313" key="3">
    <source>
        <dbReference type="EMBL" id="PNW88619.1"/>
    </source>
</evidence>
<feature type="region of interest" description="Disordered" evidence="1">
    <location>
        <begin position="203"/>
        <end position="256"/>
    </location>
</feature>
<organism evidence="3 4">
    <name type="scientific">Chlamydomonas reinhardtii</name>
    <name type="common">Chlamydomonas smithii</name>
    <dbReference type="NCBI Taxonomy" id="3055"/>
    <lineage>
        <taxon>Eukaryota</taxon>
        <taxon>Viridiplantae</taxon>
        <taxon>Chlorophyta</taxon>
        <taxon>core chlorophytes</taxon>
        <taxon>Chlorophyceae</taxon>
        <taxon>CS clade</taxon>
        <taxon>Chlamydomonadales</taxon>
        <taxon>Chlamydomonadaceae</taxon>
        <taxon>Chlamydomonas</taxon>
    </lineage>
</organism>
<keyword evidence="4" id="KW-1185">Reference proteome</keyword>
<feature type="compositionally biased region" description="Gly residues" evidence="1">
    <location>
        <begin position="203"/>
        <end position="213"/>
    </location>
</feature>
<accession>A0A2K3E747</accession>
<dbReference type="InParanoid" id="A0A2K3E747"/>
<feature type="compositionally biased region" description="Gly residues" evidence="1">
    <location>
        <begin position="85"/>
        <end position="95"/>
    </location>
</feature>
<dbReference type="PROSITE" id="PS50222">
    <property type="entry name" value="EF_HAND_2"/>
    <property type="match status" value="1"/>
</dbReference>
<sequence length="359" mass="36883">MNTTREHAAAAAATGADDAGHNTRRPSPTAAGARPHVVGDILAASSMEEVLRSAHHLLAAAEQRIGDYCSTYVAIPSPRPDAGHSRGGGGSGSGSCGDDVPSPSHVLADPHPQQPDQREQEQGSRRCWHVYRSFSQARRRLEAAAAAEAAAAVGGGGGGGTPGVACTDLEVLEKLVREVGSRPSELVSVLAANERLLSSLAGGGGRAGAGAGAVGTTTPHTTTSATSATSATTTPATSATGAGEAPGAGGGLPEVVPGLRQSQAEAVFRRLDRRRRGWLDQDDLVAGLELLGEHVDASDVEQICLELGATGRVDMQAFCDVVAAQRLVVPGSDGVFLRHVCRTRPEWWSDVPHFLDNSP</sequence>
<dbReference type="Gene3D" id="1.10.238.10">
    <property type="entry name" value="EF-hand"/>
    <property type="match status" value="1"/>
</dbReference>
<dbReference type="InterPro" id="IPR011992">
    <property type="entry name" value="EF-hand-dom_pair"/>
</dbReference>
<dbReference type="Gramene" id="PNW88619">
    <property type="protein sequence ID" value="PNW88619"/>
    <property type="gene ID" value="CHLRE_01g037300v5"/>
</dbReference>
<dbReference type="KEGG" id="cre:CHLRE_01g037300v5"/>
<feature type="region of interest" description="Disordered" evidence="1">
    <location>
        <begin position="79"/>
        <end position="125"/>
    </location>
</feature>